<proteinExistence type="predicted"/>
<organism evidence="1">
    <name type="scientific">Siphoviridae sp. ct0Xn2</name>
    <dbReference type="NCBI Taxonomy" id="2826267"/>
    <lineage>
        <taxon>Viruses</taxon>
        <taxon>Duplodnaviria</taxon>
        <taxon>Heunggongvirae</taxon>
        <taxon>Uroviricota</taxon>
        <taxon>Caudoviricetes</taxon>
    </lineage>
</organism>
<reference evidence="1" key="1">
    <citation type="journal article" date="2021" name="Proc. Natl. Acad. Sci. U.S.A.">
        <title>A Catalog of Tens of Thousands of Viruses from Human Metagenomes Reveals Hidden Associations with Chronic Diseases.</title>
        <authorList>
            <person name="Tisza M.J."/>
            <person name="Buck C.B."/>
        </authorList>
    </citation>
    <scope>NUCLEOTIDE SEQUENCE</scope>
    <source>
        <strain evidence="1">Ct0Xn2</strain>
    </source>
</reference>
<evidence type="ECO:0000313" key="1">
    <source>
        <dbReference type="EMBL" id="DAD85531.1"/>
    </source>
</evidence>
<accession>A0A8S5MU97</accession>
<name>A0A8S5MU97_9CAUD</name>
<dbReference type="EMBL" id="BK014984">
    <property type="protein sequence ID" value="DAD85531.1"/>
    <property type="molecule type" value="Genomic_DNA"/>
</dbReference>
<sequence length="115" mass="13449">MKEYQFYMQECNINVLGTVYKISPKELKNADVDGYTDNTSKEIVIRTDNANNVGDFDSLQKKQLRHEIIHAFLSESGLQCNWQHTEQFGHDETTVDWFAIQSPKIFKVFNELKLM</sequence>
<protein>
    <submittedName>
        <fullName evidence="1">Uncharacterized protein</fullName>
    </submittedName>
</protein>